<evidence type="ECO:0000256" key="3">
    <source>
        <dbReference type="ARBA" id="ARBA00022989"/>
    </source>
</evidence>
<name>A0A073CQN2_PLAA1</name>
<protein>
    <recommendedName>
        <fullName evidence="6">DUF1232 domain-containing protein</fullName>
    </recommendedName>
</protein>
<gene>
    <name evidence="7" type="ORF">A19Y_1221</name>
</gene>
<evidence type="ECO:0000256" key="4">
    <source>
        <dbReference type="ARBA" id="ARBA00023136"/>
    </source>
</evidence>
<dbReference type="AlphaFoldDB" id="A0A073CQN2"/>
<dbReference type="GO" id="GO:0012505">
    <property type="term" value="C:endomembrane system"/>
    <property type="evidence" value="ECO:0007669"/>
    <property type="project" value="UniProtKB-SubCell"/>
</dbReference>
<evidence type="ECO:0000256" key="1">
    <source>
        <dbReference type="ARBA" id="ARBA00004127"/>
    </source>
</evidence>
<dbReference type="STRING" id="388467.A19Y_1221"/>
<feature type="transmembrane region" description="Helical" evidence="5">
    <location>
        <begin position="46"/>
        <end position="68"/>
    </location>
</feature>
<dbReference type="Pfam" id="PF06803">
    <property type="entry name" value="DUF1232"/>
    <property type="match status" value="1"/>
</dbReference>
<comment type="subcellular location">
    <subcellularLocation>
        <location evidence="1">Endomembrane system</location>
        <topology evidence="1">Multi-pass membrane protein</topology>
    </subcellularLocation>
</comment>
<keyword evidence="8" id="KW-1185">Reference proteome</keyword>
<evidence type="ECO:0000259" key="6">
    <source>
        <dbReference type="Pfam" id="PF06803"/>
    </source>
</evidence>
<dbReference type="GeneID" id="77287449"/>
<feature type="domain" description="DUF1232" evidence="6">
    <location>
        <begin position="23"/>
        <end position="57"/>
    </location>
</feature>
<evidence type="ECO:0000313" key="8">
    <source>
        <dbReference type="Proteomes" id="UP000027395"/>
    </source>
</evidence>
<keyword evidence="4 5" id="KW-0472">Membrane</keyword>
<keyword evidence="2 5" id="KW-0812">Transmembrane</keyword>
<evidence type="ECO:0000256" key="5">
    <source>
        <dbReference type="SAM" id="Phobius"/>
    </source>
</evidence>
<keyword evidence="3 5" id="KW-1133">Transmembrane helix</keyword>
<dbReference type="PATRIC" id="fig|388467.6.peg.1161"/>
<dbReference type="Proteomes" id="UP000027395">
    <property type="component" value="Chromosome"/>
</dbReference>
<organism evidence="7 8">
    <name type="scientific">Planktothrix agardhii (strain NIVA-CYA 126/8)</name>
    <dbReference type="NCBI Taxonomy" id="388467"/>
    <lineage>
        <taxon>Bacteria</taxon>
        <taxon>Bacillati</taxon>
        <taxon>Cyanobacteriota</taxon>
        <taxon>Cyanophyceae</taxon>
        <taxon>Oscillatoriophycideae</taxon>
        <taxon>Oscillatoriales</taxon>
        <taxon>Microcoleaceae</taxon>
        <taxon>Planktothrix</taxon>
    </lineage>
</organism>
<dbReference type="EMBL" id="CM002803">
    <property type="protein sequence ID" value="KEI66300.1"/>
    <property type="molecule type" value="Genomic_DNA"/>
</dbReference>
<dbReference type="RefSeq" id="WP_026789122.1">
    <property type="nucleotide sequence ID" value="NZ_CM002803.1"/>
</dbReference>
<dbReference type="eggNOG" id="COG3339">
    <property type="taxonomic scope" value="Bacteria"/>
</dbReference>
<proteinExistence type="predicted"/>
<dbReference type="InterPro" id="IPR010652">
    <property type="entry name" value="DUF1232"/>
</dbReference>
<accession>A0A073CQN2</accession>
<evidence type="ECO:0000313" key="7">
    <source>
        <dbReference type="EMBL" id="KEI66300.1"/>
    </source>
</evidence>
<dbReference type="HOGENOM" id="CLU_176251_0_0_3"/>
<reference evidence="7 8" key="1">
    <citation type="journal article" date="2014" name="Appl. Environ. Microbiol.">
        <title>Elucidation of insertion elements encoded on plasmids and in vitro construction of shuttle vectors from the toxic cyanobacterium Planktothrix.</title>
        <authorList>
            <person name="Christiansen G."/>
            <person name="Goesmann A."/>
            <person name="Kurmayer R."/>
        </authorList>
    </citation>
    <scope>NUCLEOTIDE SEQUENCE [LARGE SCALE GENOMIC DNA]</scope>
    <source>
        <strain evidence="7 8">NIVA-CYA 126/8</strain>
    </source>
</reference>
<feature type="transmembrane region" description="Helical" evidence="5">
    <location>
        <begin position="21"/>
        <end position="40"/>
    </location>
</feature>
<evidence type="ECO:0000256" key="2">
    <source>
        <dbReference type="ARBA" id="ARBA00022692"/>
    </source>
</evidence>
<sequence length="101" mass="11475">MKNLIQSFYNWYRVTLRNTKYRWVVILGSLIYLVSPLDISPDFLPIVGWLDDGIIATILVTEVSQLLVEGLNRRKQTQKATEVNPVDAMGHNQTVVDVSVS</sequence>